<dbReference type="AlphaFoldDB" id="A0A5M4FAW7"/>
<evidence type="ECO:0000313" key="5">
    <source>
        <dbReference type="Proteomes" id="UP000380867"/>
    </source>
</evidence>
<dbReference type="RefSeq" id="WP_149690187.1">
    <property type="nucleotide sequence ID" value="NZ_SDPQ02000003.1"/>
</dbReference>
<accession>A0A5M4FAW7</accession>
<dbReference type="EMBL" id="SDPQ02000003">
    <property type="protein sequence ID" value="KAA1395523.1"/>
    <property type="molecule type" value="Genomic_DNA"/>
</dbReference>
<evidence type="ECO:0000313" key="4">
    <source>
        <dbReference type="EMBL" id="KAA1395523.1"/>
    </source>
</evidence>
<protein>
    <recommendedName>
        <fullName evidence="3">Putative Flp pilus-assembly TadG-like N-terminal domain-containing protein</fullName>
    </recommendedName>
</protein>
<comment type="caution">
    <text evidence="4">The sequence shown here is derived from an EMBL/GenBank/DDBJ whole genome shotgun (WGS) entry which is preliminary data.</text>
</comment>
<feature type="transmembrane region" description="Helical" evidence="2">
    <location>
        <begin position="12"/>
        <end position="29"/>
    </location>
</feature>
<dbReference type="Proteomes" id="UP000380867">
    <property type="component" value="Unassembled WGS sequence"/>
</dbReference>
<keyword evidence="2" id="KW-1133">Transmembrane helix</keyword>
<evidence type="ECO:0000256" key="2">
    <source>
        <dbReference type="SAM" id="Phobius"/>
    </source>
</evidence>
<evidence type="ECO:0000256" key="1">
    <source>
        <dbReference type="SAM" id="MobiDB-lite"/>
    </source>
</evidence>
<feature type="region of interest" description="Disordered" evidence="1">
    <location>
        <begin position="139"/>
        <end position="214"/>
    </location>
</feature>
<dbReference type="InterPro" id="IPR028087">
    <property type="entry name" value="Tad_N"/>
</dbReference>
<organism evidence="4 5">
    <name type="scientific">Aeromicrobium ginsengisoli</name>
    <dbReference type="NCBI Taxonomy" id="363867"/>
    <lineage>
        <taxon>Bacteria</taxon>
        <taxon>Bacillati</taxon>
        <taxon>Actinomycetota</taxon>
        <taxon>Actinomycetes</taxon>
        <taxon>Propionibacteriales</taxon>
        <taxon>Nocardioidaceae</taxon>
        <taxon>Aeromicrobium</taxon>
    </lineage>
</organism>
<reference evidence="4" key="1">
    <citation type="submission" date="2019-09" db="EMBL/GenBank/DDBJ databases">
        <authorList>
            <person name="Li J."/>
        </authorList>
    </citation>
    <scope>NUCLEOTIDE SEQUENCE [LARGE SCALE GENOMIC DNA]</scope>
    <source>
        <strain evidence="4">JCM 14732</strain>
    </source>
</reference>
<proteinExistence type="predicted"/>
<dbReference type="OrthoDB" id="3748400at2"/>
<feature type="domain" description="Putative Flp pilus-assembly TadG-like N-terminal" evidence="3">
    <location>
        <begin position="8"/>
        <end position="55"/>
    </location>
</feature>
<keyword evidence="2" id="KW-0472">Membrane</keyword>
<dbReference type="Pfam" id="PF13400">
    <property type="entry name" value="Tad"/>
    <property type="match status" value="1"/>
</dbReference>
<sequence length="214" mass="22334">MKRRDETGSITPFVVIVSLAIILLAALVVDGGRQLNAKGRAVAYAQEAARAGAQAIDVADPRLDLVPEDALRAAQQYCQQAMAADSQLVKCRAEITRIDDPGGAFNAVTVSTQIRIKAILLGMIRKSVLNASGAALARPVSGISEPDSGKVPTVGPPSVAPPATGNPTATAPPTPPEVEVTPCTPKPTDKPTPTDKPDDDKDDKDKPDECKKPD</sequence>
<keyword evidence="5" id="KW-1185">Reference proteome</keyword>
<evidence type="ECO:0000259" key="3">
    <source>
        <dbReference type="Pfam" id="PF13400"/>
    </source>
</evidence>
<name>A0A5M4FAW7_9ACTN</name>
<gene>
    <name evidence="4" type="ORF">ESP70_015315</name>
</gene>
<keyword evidence="2" id="KW-0812">Transmembrane</keyword>
<feature type="compositionally biased region" description="Basic and acidic residues" evidence="1">
    <location>
        <begin position="187"/>
        <end position="214"/>
    </location>
</feature>